<proteinExistence type="predicted"/>
<comment type="caution">
    <text evidence="1">The sequence shown here is derived from an EMBL/GenBank/DDBJ whole genome shotgun (WGS) entry which is preliminary data.</text>
</comment>
<keyword evidence="2" id="KW-1185">Reference proteome</keyword>
<dbReference type="AlphaFoldDB" id="A0A8H5GG39"/>
<sequence>MTTDPEPTIRRNTLIHAFPTEMLANIFHIYFWEQELSGEGDCLSLHNARVTFRLVCRRWNWIIQSTPQLWTFVVVDYDLCLKEPPSPPVAYYEDWIQRSKTLPITLHISPVDGYCPKCEEGSEHFAEILETLWTSVSRWKRLTIGYICDLPIDMISDRDFSGANQLTHLSIDIPSLDPETMDDTVEYFVQALANIPCLRSLAWNSFSGVMAVTMVKYMPCNDLTELFLEFDESLSLKPALDLIRGIPSLISLTLAGELLDYNDDAEFDGDEPPQMLVHLPHLRFLDISFKGSFCEDFLPLMDCPNLISFTISPNHGLYSELLSKVVEFVGRHTALKKLQMGKFPKHEIVPFFHTDMFQLNQVPVVIVHIYDKHRSYGEEPVTVEGFIDIMDSAKVEMRDV</sequence>
<dbReference type="SUPFAM" id="SSF52047">
    <property type="entry name" value="RNI-like"/>
    <property type="match status" value="1"/>
</dbReference>
<evidence type="ECO:0008006" key="3">
    <source>
        <dbReference type="Google" id="ProtNLM"/>
    </source>
</evidence>
<dbReference type="Proteomes" id="UP000559027">
    <property type="component" value="Unassembled WGS sequence"/>
</dbReference>
<evidence type="ECO:0000313" key="2">
    <source>
        <dbReference type="Proteomes" id="UP000559027"/>
    </source>
</evidence>
<organism evidence="1 2">
    <name type="scientific">Leucocoprinus leucothites</name>
    <dbReference type="NCBI Taxonomy" id="201217"/>
    <lineage>
        <taxon>Eukaryota</taxon>
        <taxon>Fungi</taxon>
        <taxon>Dikarya</taxon>
        <taxon>Basidiomycota</taxon>
        <taxon>Agaricomycotina</taxon>
        <taxon>Agaricomycetes</taxon>
        <taxon>Agaricomycetidae</taxon>
        <taxon>Agaricales</taxon>
        <taxon>Agaricineae</taxon>
        <taxon>Agaricaceae</taxon>
        <taxon>Leucocoprinus</taxon>
    </lineage>
</organism>
<accession>A0A8H5GG39</accession>
<gene>
    <name evidence="1" type="ORF">D9756_001138</name>
</gene>
<evidence type="ECO:0000313" key="1">
    <source>
        <dbReference type="EMBL" id="KAF5364302.1"/>
    </source>
</evidence>
<dbReference type="EMBL" id="JAACJO010000001">
    <property type="protein sequence ID" value="KAF5364302.1"/>
    <property type="molecule type" value="Genomic_DNA"/>
</dbReference>
<dbReference type="Gene3D" id="3.80.10.10">
    <property type="entry name" value="Ribonuclease Inhibitor"/>
    <property type="match status" value="1"/>
</dbReference>
<dbReference type="InterPro" id="IPR032675">
    <property type="entry name" value="LRR_dom_sf"/>
</dbReference>
<reference evidence="1 2" key="1">
    <citation type="journal article" date="2020" name="ISME J.">
        <title>Uncovering the hidden diversity of litter-decomposition mechanisms in mushroom-forming fungi.</title>
        <authorList>
            <person name="Floudas D."/>
            <person name="Bentzer J."/>
            <person name="Ahren D."/>
            <person name="Johansson T."/>
            <person name="Persson P."/>
            <person name="Tunlid A."/>
        </authorList>
    </citation>
    <scope>NUCLEOTIDE SEQUENCE [LARGE SCALE GENOMIC DNA]</scope>
    <source>
        <strain evidence="1 2">CBS 146.42</strain>
    </source>
</reference>
<dbReference type="OrthoDB" id="2970657at2759"/>
<protein>
    <recommendedName>
        <fullName evidence="3">F-box domain-containing protein</fullName>
    </recommendedName>
</protein>
<name>A0A8H5GG39_9AGAR</name>